<evidence type="ECO:0000313" key="3">
    <source>
        <dbReference type="Proteomes" id="UP000504638"/>
    </source>
</evidence>
<reference evidence="4" key="2">
    <citation type="submission" date="2020-04" db="EMBL/GenBank/DDBJ databases">
        <authorList>
            <consortium name="NCBI Genome Project"/>
        </authorList>
    </citation>
    <scope>NUCLEOTIDE SEQUENCE</scope>
    <source>
        <strain evidence="4">CBS 781.70</strain>
    </source>
</reference>
<dbReference type="InterPro" id="IPR000719">
    <property type="entry name" value="Prot_kinase_dom"/>
</dbReference>
<dbReference type="PROSITE" id="PS50011">
    <property type="entry name" value="PROTEIN_KINASE_DOM"/>
    <property type="match status" value="1"/>
</dbReference>
<dbReference type="RefSeq" id="XP_033537473.1">
    <property type="nucleotide sequence ID" value="XM_033677948.1"/>
</dbReference>
<dbReference type="GO" id="GO:0005524">
    <property type="term" value="F:ATP binding"/>
    <property type="evidence" value="ECO:0007669"/>
    <property type="project" value="InterPro"/>
</dbReference>
<dbReference type="PANTHER" id="PTHR37542">
    <property type="entry name" value="HELO DOMAIN-CONTAINING PROTEIN-RELATED"/>
    <property type="match status" value="1"/>
</dbReference>
<dbReference type="Proteomes" id="UP000504638">
    <property type="component" value="Unplaced"/>
</dbReference>
<reference evidence="4" key="3">
    <citation type="submission" date="2025-04" db="UniProtKB">
        <authorList>
            <consortium name="RefSeq"/>
        </authorList>
    </citation>
    <scope>IDENTIFICATION</scope>
    <source>
        <strain evidence="4">CBS 781.70</strain>
    </source>
</reference>
<evidence type="ECO:0000313" key="2">
    <source>
        <dbReference type="EMBL" id="KAF1815842.1"/>
    </source>
</evidence>
<dbReference type="SUPFAM" id="SSF56112">
    <property type="entry name" value="Protein kinase-like (PK-like)"/>
    <property type="match status" value="1"/>
</dbReference>
<protein>
    <recommendedName>
        <fullName evidence="1">Protein kinase domain-containing protein</fullName>
    </recommendedName>
</protein>
<dbReference type="AlphaFoldDB" id="A0A6G1GCV7"/>
<dbReference type="InterPro" id="IPR011009">
    <property type="entry name" value="Kinase-like_dom_sf"/>
</dbReference>
<dbReference type="GeneID" id="54418518"/>
<dbReference type="Gene3D" id="1.10.510.10">
    <property type="entry name" value="Transferase(Phosphotransferase) domain 1"/>
    <property type="match status" value="1"/>
</dbReference>
<dbReference type="OrthoDB" id="1911848at2759"/>
<proteinExistence type="predicted"/>
<keyword evidence="3" id="KW-1185">Reference proteome</keyword>
<gene>
    <name evidence="2 4" type="ORF">P152DRAFT_446850</name>
</gene>
<evidence type="ECO:0000259" key="1">
    <source>
        <dbReference type="PROSITE" id="PS50011"/>
    </source>
</evidence>
<dbReference type="PANTHER" id="PTHR37542:SF3">
    <property type="entry name" value="PRION-INHIBITION AND PROPAGATION HELO DOMAIN-CONTAINING PROTEIN"/>
    <property type="match status" value="1"/>
</dbReference>
<organism evidence="2">
    <name type="scientific">Eremomyces bilateralis CBS 781.70</name>
    <dbReference type="NCBI Taxonomy" id="1392243"/>
    <lineage>
        <taxon>Eukaryota</taxon>
        <taxon>Fungi</taxon>
        <taxon>Dikarya</taxon>
        <taxon>Ascomycota</taxon>
        <taxon>Pezizomycotina</taxon>
        <taxon>Dothideomycetes</taxon>
        <taxon>Dothideomycetes incertae sedis</taxon>
        <taxon>Eremomycetales</taxon>
        <taxon>Eremomycetaceae</taxon>
        <taxon>Eremomyces</taxon>
    </lineage>
</organism>
<dbReference type="GO" id="GO:0004672">
    <property type="term" value="F:protein kinase activity"/>
    <property type="evidence" value="ECO:0007669"/>
    <property type="project" value="InterPro"/>
</dbReference>
<dbReference type="EMBL" id="ML975151">
    <property type="protein sequence ID" value="KAF1815842.1"/>
    <property type="molecule type" value="Genomic_DNA"/>
</dbReference>
<evidence type="ECO:0000313" key="4">
    <source>
        <dbReference type="RefSeq" id="XP_033537473.1"/>
    </source>
</evidence>
<sequence length="444" mass="49573">MEPLSLAFAAVTVFKAVFLLSPTIYKVIEPANNAVPEKLKLCIDFHHEVLFLRDFGQRFLANSEFGSLDKGEGPHSMTFNDMNSRSLDYQALAAKDLLIGSALKTEDDLGCMMDQIIHVANGYPPAVSEALLKETKEPAGKAFGLAPFMSLKRITLQPNVDISGFELKDFGLQSFTQRGDESLALVTLTAGPGRAENVLAEYKEYGDLGLEKNMTAVNQLANLLAASYVNGKERHAFVFDFPENTSSASFFSLRSALEATEPKHAPSLETRFRLAERLAKTVWYLHAVSWLHKSIRSSNIVFFESLGGEIDFESPYLVGFEYARLEADATEYTGFDEVWSKNIYQHPARQGSPTTWFSKAHDVYALGLVLLEVVLWRPLADILAEARPNRDLKRLAPKRIQGIFQVTAEEQLGHRMGVAYAKATMECLSARPEDKWTPLRCMMI</sequence>
<reference evidence="2 4" key="1">
    <citation type="submission" date="2020-01" db="EMBL/GenBank/DDBJ databases">
        <authorList>
            <consortium name="DOE Joint Genome Institute"/>
            <person name="Haridas S."/>
            <person name="Albert R."/>
            <person name="Binder M."/>
            <person name="Bloem J."/>
            <person name="Labutti K."/>
            <person name="Salamov A."/>
            <person name="Andreopoulos B."/>
            <person name="Baker S.E."/>
            <person name="Barry K."/>
            <person name="Bills G."/>
            <person name="Bluhm B.H."/>
            <person name="Cannon C."/>
            <person name="Castanera R."/>
            <person name="Culley D.E."/>
            <person name="Daum C."/>
            <person name="Ezra D."/>
            <person name="Gonzalez J.B."/>
            <person name="Henrissat B."/>
            <person name="Kuo A."/>
            <person name="Liang C."/>
            <person name="Lipzen A."/>
            <person name="Lutzoni F."/>
            <person name="Magnuson J."/>
            <person name="Mondo S."/>
            <person name="Nolan M."/>
            <person name="Ohm R."/>
            <person name="Pangilinan J."/>
            <person name="Park H.-J."/>
            <person name="Ramirez L."/>
            <person name="Alfaro M."/>
            <person name="Sun H."/>
            <person name="Tritt A."/>
            <person name="Yoshinaga Y."/>
            <person name="Zwiers L.-H."/>
            <person name="Turgeon B.G."/>
            <person name="Goodwin S.B."/>
            <person name="Spatafora J.W."/>
            <person name="Crous P.W."/>
            <person name="Grigoriev I.V."/>
        </authorList>
    </citation>
    <scope>NUCLEOTIDE SEQUENCE</scope>
    <source>
        <strain evidence="2 4">CBS 781.70</strain>
    </source>
</reference>
<feature type="domain" description="Protein kinase" evidence="1">
    <location>
        <begin position="113"/>
        <end position="444"/>
    </location>
</feature>
<name>A0A6G1GCV7_9PEZI</name>
<accession>A0A6G1GCV7</accession>